<evidence type="ECO:0000313" key="3">
    <source>
        <dbReference type="Proteomes" id="UP000092993"/>
    </source>
</evidence>
<feature type="compositionally biased region" description="Basic and acidic residues" evidence="1">
    <location>
        <begin position="574"/>
        <end position="594"/>
    </location>
</feature>
<organism evidence="2 3">
    <name type="scientific">Grifola frondosa</name>
    <name type="common">Maitake</name>
    <name type="synonym">Polyporus frondosus</name>
    <dbReference type="NCBI Taxonomy" id="5627"/>
    <lineage>
        <taxon>Eukaryota</taxon>
        <taxon>Fungi</taxon>
        <taxon>Dikarya</taxon>
        <taxon>Basidiomycota</taxon>
        <taxon>Agaricomycotina</taxon>
        <taxon>Agaricomycetes</taxon>
        <taxon>Polyporales</taxon>
        <taxon>Grifolaceae</taxon>
        <taxon>Grifola</taxon>
    </lineage>
</organism>
<dbReference type="EMBL" id="LUGG01000034">
    <property type="protein sequence ID" value="OBZ66031.1"/>
    <property type="molecule type" value="Genomic_DNA"/>
</dbReference>
<dbReference type="AlphaFoldDB" id="A0A1C7LMN4"/>
<gene>
    <name evidence="2" type="ORF">A0H81_14008</name>
</gene>
<protein>
    <submittedName>
        <fullName evidence="2">Uncharacterized protein</fullName>
    </submittedName>
</protein>
<dbReference type="Proteomes" id="UP000092993">
    <property type="component" value="Unassembled WGS sequence"/>
</dbReference>
<name>A0A1C7LMN4_GRIFR</name>
<feature type="region of interest" description="Disordered" evidence="1">
    <location>
        <begin position="573"/>
        <end position="638"/>
    </location>
</feature>
<evidence type="ECO:0000313" key="2">
    <source>
        <dbReference type="EMBL" id="OBZ66031.1"/>
    </source>
</evidence>
<dbReference type="OrthoDB" id="3219396at2759"/>
<dbReference type="OMA" id="IVIAYIR"/>
<proteinExistence type="predicted"/>
<keyword evidence="3" id="KW-1185">Reference proteome</keyword>
<evidence type="ECO:0000256" key="1">
    <source>
        <dbReference type="SAM" id="MobiDB-lite"/>
    </source>
</evidence>
<feature type="compositionally biased region" description="Basic and acidic residues" evidence="1">
    <location>
        <begin position="627"/>
        <end position="638"/>
    </location>
</feature>
<sequence length="638" mass="71020">MMVHPRPRLAAPLSRGTALMLRPSLKAAPQLSAFVASERNKDVLYSTCHRYHTFTTGQQTILQTHPPRRNLETPLIAHPNPHPPSTPTARYSRANLTSREAEQLLTRSASLDKLWDADTLACMHKWDVFIGSDIVAMSILPGGEHLVASLADRALFRFAVVVVALGYRRGGGACLAKMSIPTKAHLIEAKYMTVRGQRSIVIATVRRDYRNYADYPKFDVNRLGARDDSQRVVFKCAVDTMALSSIENHVALLRSGASDQAICDALDVLKPPFQKVLHITTRRKLTNPTLDEDASGSPYLAIIRQPDGIMVQNLNHGQPTTTLFCRNTSPWPDLPHSLTGLRILPHQNQVMVVHQVDTIWVFESPRPFRYYLETYDVPQVRASAPQNITVEPAAQAELSVDDMERWEDVWITDHGHPRPISIIAQTSKREGLLYSTLFPERVEDDSGSGSGVRYRYGHPPEVEMKVGALYAPPEQKVQYRVLPGSLRPLVCTIPANDRNDTVPILEISRLWDPALLGQADPQGEGARSRPMEFGEGELGVRVWAAAWDETIGRLCIVREYSHRLLVYDFASAPAERDDSGREGRDTSETLKVDYELPLEAGDAEEKDEHGSGTEMSQDSTDAQGTEPPKDRPATADIA</sequence>
<comment type="caution">
    <text evidence="2">The sequence shown here is derived from an EMBL/GenBank/DDBJ whole genome shotgun (WGS) entry which is preliminary data.</text>
</comment>
<reference evidence="2 3" key="1">
    <citation type="submission" date="2016-03" db="EMBL/GenBank/DDBJ databases">
        <title>Whole genome sequencing of Grifola frondosa 9006-11.</title>
        <authorList>
            <person name="Min B."/>
            <person name="Park H."/>
            <person name="Kim J.-G."/>
            <person name="Cho H."/>
            <person name="Oh Y.-L."/>
            <person name="Kong W.-S."/>
            <person name="Choi I.-G."/>
        </authorList>
    </citation>
    <scope>NUCLEOTIDE SEQUENCE [LARGE SCALE GENOMIC DNA]</scope>
    <source>
        <strain evidence="2 3">9006-11</strain>
    </source>
</reference>
<feature type="compositionally biased region" description="Polar residues" evidence="1">
    <location>
        <begin position="613"/>
        <end position="623"/>
    </location>
</feature>
<accession>A0A1C7LMN4</accession>